<feature type="region of interest" description="Disordered" evidence="1">
    <location>
        <begin position="77"/>
        <end position="103"/>
    </location>
</feature>
<evidence type="ECO:0000256" key="1">
    <source>
        <dbReference type="SAM" id="MobiDB-lite"/>
    </source>
</evidence>
<accession>A0AAE3YSY6</accession>
<feature type="region of interest" description="Disordered" evidence="1">
    <location>
        <begin position="1"/>
        <end position="23"/>
    </location>
</feature>
<evidence type="ECO:0000313" key="2">
    <source>
        <dbReference type="EMBL" id="MDR7277281.1"/>
    </source>
</evidence>
<gene>
    <name evidence="2" type="ORF">J2S41_004059</name>
</gene>
<dbReference type="RefSeq" id="WP_310369474.1">
    <property type="nucleotide sequence ID" value="NZ_JAVDYB010000001.1"/>
</dbReference>
<organism evidence="2 3">
    <name type="scientific">Catenuloplanes atrovinosus</name>
    <dbReference type="NCBI Taxonomy" id="137266"/>
    <lineage>
        <taxon>Bacteria</taxon>
        <taxon>Bacillati</taxon>
        <taxon>Actinomycetota</taxon>
        <taxon>Actinomycetes</taxon>
        <taxon>Micromonosporales</taxon>
        <taxon>Micromonosporaceae</taxon>
        <taxon>Catenuloplanes</taxon>
    </lineage>
</organism>
<evidence type="ECO:0000313" key="3">
    <source>
        <dbReference type="Proteomes" id="UP001183643"/>
    </source>
</evidence>
<dbReference type="AlphaFoldDB" id="A0AAE3YSY6"/>
<reference evidence="2" key="1">
    <citation type="submission" date="2023-07" db="EMBL/GenBank/DDBJ databases">
        <title>Sequencing the genomes of 1000 actinobacteria strains.</title>
        <authorList>
            <person name="Klenk H.-P."/>
        </authorList>
    </citation>
    <scope>NUCLEOTIDE SEQUENCE</scope>
    <source>
        <strain evidence="2">DSM 44707</strain>
    </source>
</reference>
<dbReference type="EMBL" id="JAVDYB010000001">
    <property type="protein sequence ID" value="MDR7277281.1"/>
    <property type="molecule type" value="Genomic_DNA"/>
</dbReference>
<sequence length="189" mass="20586">MSAAGSRPAGRTRDPRHRPREARLHTRIGALRAEVLTFAEICGGPRDQQWQALVSSFETYAHMLLEAVGDIADPATGRASDPWPADVGRPDATGYGPRSPDTTELTRAAGLLADELSELKRRFRDERPRWTRTPHSPFASPAAEWDVAADGLLGPDGVAAWLAGRAGMEWPDLSRARWDGGARTDRPVA</sequence>
<proteinExistence type="predicted"/>
<name>A0AAE3YSY6_9ACTN</name>
<dbReference type="Proteomes" id="UP001183643">
    <property type="component" value="Unassembled WGS sequence"/>
</dbReference>
<keyword evidence="3" id="KW-1185">Reference proteome</keyword>
<comment type="caution">
    <text evidence="2">The sequence shown here is derived from an EMBL/GenBank/DDBJ whole genome shotgun (WGS) entry which is preliminary data.</text>
</comment>
<protein>
    <submittedName>
        <fullName evidence="2">Uncharacterized protein</fullName>
    </submittedName>
</protein>